<dbReference type="GO" id="GO:0035312">
    <property type="term" value="F:5'-3' DNA exonuclease activity"/>
    <property type="evidence" value="ECO:0007669"/>
    <property type="project" value="TreeGrafter"/>
</dbReference>
<dbReference type="InterPro" id="IPR052018">
    <property type="entry name" value="PHP_domain"/>
</dbReference>
<dbReference type="eggNOG" id="COG0613">
    <property type="taxonomic scope" value="Bacteria"/>
</dbReference>
<dbReference type="Proteomes" id="UP000017118">
    <property type="component" value="Chromosome"/>
</dbReference>
<dbReference type="KEGG" id="csb:CLSA_c07410"/>
<dbReference type="PANTHER" id="PTHR42924:SF3">
    <property type="entry name" value="POLYMERASE_HISTIDINOL PHOSPHATASE N-TERMINAL DOMAIN-CONTAINING PROTEIN"/>
    <property type="match status" value="1"/>
</dbReference>
<keyword evidence="3" id="KW-1185">Reference proteome</keyword>
<feature type="domain" description="Polymerase/histidinol phosphatase N-terminal" evidence="1">
    <location>
        <begin position="5"/>
        <end position="70"/>
    </location>
</feature>
<dbReference type="AlphaFoldDB" id="U5MLS2"/>
<dbReference type="EMBL" id="CP006721">
    <property type="protein sequence ID" value="AGX41754.1"/>
    <property type="molecule type" value="Genomic_DNA"/>
</dbReference>
<accession>U5MLS2</accession>
<reference evidence="2 3" key="1">
    <citation type="journal article" date="2013" name="Genome Announc.">
        <title>Complete Genome Sequence of the Solvent Producer Clostridium saccharobutylicum NCP262 (DSM 13864).</title>
        <authorList>
            <person name="Poehlein A."/>
            <person name="Hartwich K."/>
            <person name="Krabben P."/>
            <person name="Ehrenreich A."/>
            <person name="Liebl W."/>
            <person name="Durre P."/>
            <person name="Gottschalk G."/>
            <person name="Daniel R."/>
        </authorList>
    </citation>
    <scope>NUCLEOTIDE SEQUENCE [LARGE SCALE GENOMIC DNA]</scope>
    <source>
        <strain evidence="2">DSM 13864</strain>
    </source>
</reference>
<dbReference type="HOGENOM" id="CLU_067347_1_1_9"/>
<dbReference type="Pfam" id="PF02811">
    <property type="entry name" value="PHP"/>
    <property type="match status" value="1"/>
</dbReference>
<name>U5MLS2_CLOSA</name>
<dbReference type="InterPro" id="IPR003141">
    <property type="entry name" value="Pol/His_phosphatase_N"/>
</dbReference>
<dbReference type="SMART" id="SM00481">
    <property type="entry name" value="POLIIIAc"/>
    <property type="match status" value="1"/>
</dbReference>
<sequence>MFKKGDFHIHSIASDGNCTSKEIVLLAKKRNVDIIALTDHNTTLGIDEAILYGNEIGIKVIPGVELSTRYNSTKVHILGYFKDNSYKNELLIEILKYIKTHKISEIKRILGTYLNDDYRSNRLFVHEGIKILRFFGATVVLAHPVLLSTQDFINIIKMDFDGLEARYFSNTENDTEYFLKFADDNNLLYTAGSDFHNYNELYRTHGLIGDVYLNEEEINAFLIKGNLQFV</sequence>
<dbReference type="RefSeq" id="WP_022744041.1">
    <property type="nucleotide sequence ID" value="NC_022571.1"/>
</dbReference>
<dbReference type="GO" id="GO:0004534">
    <property type="term" value="F:5'-3' RNA exonuclease activity"/>
    <property type="evidence" value="ECO:0007669"/>
    <property type="project" value="TreeGrafter"/>
</dbReference>
<evidence type="ECO:0000313" key="2">
    <source>
        <dbReference type="EMBL" id="AGX41754.1"/>
    </source>
</evidence>
<protein>
    <submittedName>
        <fullName evidence="2">Putative metal-dependent phosphoesterase, PHP family</fullName>
    </submittedName>
</protein>
<dbReference type="Gene3D" id="3.20.20.140">
    <property type="entry name" value="Metal-dependent hydrolases"/>
    <property type="match status" value="1"/>
</dbReference>
<evidence type="ECO:0000259" key="1">
    <source>
        <dbReference type="SMART" id="SM00481"/>
    </source>
</evidence>
<dbReference type="PANTHER" id="PTHR42924">
    <property type="entry name" value="EXONUCLEASE"/>
    <property type="match status" value="1"/>
</dbReference>
<dbReference type="OrthoDB" id="9791620at2"/>
<dbReference type="CDD" id="cd07438">
    <property type="entry name" value="PHP_HisPPase_AMP"/>
    <property type="match status" value="1"/>
</dbReference>
<dbReference type="InterPro" id="IPR004013">
    <property type="entry name" value="PHP_dom"/>
</dbReference>
<dbReference type="SUPFAM" id="SSF89550">
    <property type="entry name" value="PHP domain-like"/>
    <property type="match status" value="1"/>
</dbReference>
<dbReference type="PATRIC" id="fig|1345695.10.peg.75"/>
<organism evidence="2 3">
    <name type="scientific">Clostridium saccharobutylicum DSM 13864</name>
    <dbReference type="NCBI Taxonomy" id="1345695"/>
    <lineage>
        <taxon>Bacteria</taxon>
        <taxon>Bacillati</taxon>
        <taxon>Bacillota</taxon>
        <taxon>Clostridia</taxon>
        <taxon>Eubacteriales</taxon>
        <taxon>Clostridiaceae</taxon>
        <taxon>Clostridium</taxon>
    </lineage>
</organism>
<evidence type="ECO:0000313" key="3">
    <source>
        <dbReference type="Proteomes" id="UP000017118"/>
    </source>
</evidence>
<proteinExistence type="predicted"/>
<dbReference type="GeneID" id="55473286"/>
<dbReference type="InterPro" id="IPR016195">
    <property type="entry name" value="Pol/histidinol_Pase-like"/>
</dbReference>
<gene>
    <name evidence="2" type="ORF">CLSA_c07410</name>
</gene>